<dbReference type="HOGENOM" id="CLU_917164_0_0_3"/>
<dbReference type="RefSeq" id="WP_011611809.1">
    <property type="nucleotide sequence ID" value="NC_008312.1"/>
</dbReference>
<organism evidence="1">
    <name type="scientific">Trichodesmium erythraeum (strain IMS101)</name>
    <dbReference type="NCBI Taxonomy" id="203124"/>
    <lineage>
        <taxon>Bacteria</taxon>
        <taxon>Bacillati</taxon>
        <taxon>Cyanobacteriota</taxon>
        <taxon>Cyanophyceae</taxon>
        <taxon>Oscillatoriophycideae</taxon>
        <taxon>Oscillatoriales</taxon>
        <taxon>Microcoleaceae</taxon>
        <taxon>Trichodesmium</taxon>
    </lineage>
</organism>
<name>Q112Y4_TRIEI</name>
<dbReference type="eggNOG" id="COG1100">
    <property type="taxonomic scope" value="Bacteria"/>
</dbReference>
<dbReference type="KEGG" id="ter:Tery_2211"/>
<reference evidence="1" key="1">
    <citation type="submission" date="2006-06" db="EMBL/GenBank/DDBJ databases">
        <title>Complete sequence of Trichodesmium erythraeum IMS101.</title>
        <authorList>
            <consortium name="US DOE Joint Genome Institute"/>
            <person name="Copeland A."/>
            <person name="Lucas S."/>
            <person name="Lapidus A."/>
            <person name="Barry K."/>
            <person name="Detter J.C."/>
            <person name="Glavina del Rio T."/>
            <person name="Hammon N."/>
            <person name="Israni S."/>
            <person name="Dalin E."/>
            <person name="Tice H."/>
            <person name="Pitluck S."/>
            <person name="Kiss H."/>
            <person name="Munk A.C."/>
            <person name="Brettin T."/>
            <person name="Bruce D."/>
            <person name="Han C."/>
            <person name="Tapia R."/>
            <person name="Gilna P."/>
            <person name="Schmutz J."/>
            <person name="Larimer F."/>
            <person name="Land M."/>
            <person name="Hauser L."/>
            <person name="Kyrpides N."/>
            <person name="Kim E."/>
            <person name="Richardson P."/>
        </authorList>
    </citation>
    <scope>NUCLEOTIDE SEQUENCE [LARGE SCALE GENOMIC DNA]</scope>
    <source>
        <strain evidence="1">IMS101</strain>
    </source>
</reference>
<protein>
    <submittedName>
        <fullName evidence="1">Uncharacterized protein</fullName>
    </submittedName>
</protein>
<sequence>MSVIVIGDRAVGKTHMGLALAQPIGEWRVKIIDPSYKTLREKLQKVDTGDMVPTRDMIRRPVRLEVQLNHRKIIESVWVDTSGEIWETEWQEKNEDDWNDFKEKIGQNIGIILLLPPYKEIVLNHLLKKASSGMTLDPDQLMNAQGWSNNLEDWLRFFNQYCSRVDNIAICLHKADLFCESLDDEAIKMQGHPVERQKQVRNRYFAVAKEVINRNNREVRPFQFFITSISNCTLLEAPWLYLSPFILHYR</sequence>
<dbReference type="EMBL" id="CP000393">
    <property type="protein sequence ID" value="ABG51440.1"/>
    <property type="molecule type" value="Genomic_DNA"/>
</dbReference>
<dbReference type="OrthoDB" id="573162at2"/>
<dbReference type="AlphaFoldDB" id="Q112Y4"/>
<evidence type="ECO:0000313" key="1">
    <source>
        <dbReference type="EMBL" id="ABG51440.1"/>
    </source>
</evidence>
<gene>
    <name evidence="1" type="ordered locus">Tery_2211</name>
</gene>
<dbReference type="InterPro" id="IPR027417">
    <property type="entry name" value="P-loop_NTPase"/>
</dbReference>
<accession>Q112Y4</accession>
<dbReference type="STRING" id="203124.Tery_2211"/>
<proteinExistence type="predicted"/>
<dbReference type="SUPFAM" id="SSF52540">
    <property type="entry name" value="P-loop containing nucleoside triphosphate hydrolases"/>
    <property type="match status" value="1"/>
</dbReference>